<dbReference type="InterPro" id="IPR008585">
    <property type="entry name" value="Gamma_PGA_hydro"/>
</dbReference>
<dbReference type="Proteomes" id="UP000451471">
    <property type="component" value="Unassembled WGS sequence"/>
</dbReference>
<dbReference type="Gene3D" id="3.40.630.100">
    <property type="entry name" value="Poly-gamma-glutamate hydrolase, zinc-binding motif"/>
    <property type="match status" value="1"/>
</dbReference>
<name>A0A6B0GRV2_9EURY</name>
<organism evidence="2 3">
    <name type="scientific">Halomarina oriensis</name>
    <dbReference type="NCBI Taxonomy" id="671145"/>
    <lineage>
        <taxon>Archaea</taxon>
        <taxon>Methanobacteriati</taxon>
        <taxon>Methanobacteriota</taxon>
        <taxon>Stenosarchaea group</taxon>
        <taxon>Halobacteria</taxon>
        <taxon>Halobacteriales</taxon>
        <taxon>Natronomonadaceae</taxon>
        <taxon>Halomarina</taxon>
    </lineage>
</organism>
<dbReference type="InterPro" id="IPR038128">
    <property type="entry name" value="Gamma_PGA_hydro_sf"/>
</dbReference>
<gene>
    <name evidence="2" type="ORF">GQS65_18235</name>
</gene>
<feature type="region of interest" description="Disordered" evidence="1">
    <location>
        <begin position="66"/>
        <end position="90"/>
    </location>
</feature>
<comment type="caution">
    <text evidence="2">The sequence shown here is derived from an EMBL/GenBank/DDBJ whole genome shotgun (WGS) entry which is preliminary data.</text>
</comment>
<dbReference type="PROSITE" id="PS51318">
    <property type="entry name" value="TAT"/>
    <property type="match status" value="1"/>
</dbReference>
<dbReference type="InterPro" id="IPR006311">
    <property type="entry name" value="TAT_signal"/>
</dbReference>
<dbReference type="EMBL" id="WSZK01000035">
    <property type="protein sequence ID" value="MWG36399.1"/>
    <property type="molecule type" value="Genomic_DNA"/>
</dbReference>
<evidence type="ECO:0000256" key="1">
    <source>
        <dbReference type="SAM" id="MobiDB-lite"/>
    </source>
</evidence>
<protein>
    <submittedName>
        <fullName evidence="2">Uncharacterized protein</fullName>
    </submittedName>
</protein>
<dbReference type="OrthoDB" id="167304at2157"/>
<keyword evidence="3" id="KW-1185">Reference proteome</keyword>
<reference evidence="2 3" key="1">
    <citation type="submission" date="2019-12" db="EMBL/GenBank/DDBJ databases">
        <title>Halocatena pleomorpha gen. nov. sp. nov., an extremely halophilic archaeon of family Halobacteriaceae isolated from saltpan soil.</title>
        <authorList>
            <person name="Pal Y."/>
            <person name="Verma A."/>
            <person name="Krishnamurthi S."/>
            <person name="Kumar P."/>
        </authorList>
    </citation>
    <scope>NUCLEOTIDE SEQUENCE [LARGE SCALE GENOMIC DNA]</scope>
    <source>
        <strain evidence="2 3">JCM 16495</strain>
    </source>
</reference>
<accession>A0A6B0GRV2</accession>
<dbReference type="AlphaFoldDB" id="A0A6B0GRV2"/>
<dbReference type="Pfam" id="PF05908">
    <property type="entry name" value="Gamma_PGA_hydro"/>
    <property type="match status" value="1"/>
</dbReference>
<dbReference type="RefSeq" id="WP_158206058.1">
    <property type="nucleotide sequence ID" value="NZ_WSZK01000035.1"/>
</dbReference>
<evidence type="ECO:0000313" key="2">
    <source>
        <dbReference type="EMBL" id="MWG36399.1"/>
    </source>
</evidence>
<feature type="region of interest" description="Disordered" evidence="1">
    <location>
        <begin position="1"/>
        <end position="30"/>
    </location>
</feature>
<sequence length="387" mass="41186">MTDDTHRPDEPTSDHSADDSTDSTEATDGTSRRAFLAAGLASPALLGLGVGAVEANARSSALSTVVQQDTEADGRDTASVTVDFPGGSGPDSLAESFTELTADPALLDALGVAPGQQVRVRRTDDEYAAYTVAGARQERADDTVRIDRRARCRLALDELNWENTGDKQQGCPTYEGGCSLADESFDAVVDPVLPAPDMTVEEARENDELVEVLDYDERSLVVALAPHGGDVEAGTAEQAERFAASYDPPVTTWRTYGFRDGGGAFVRWHVPSTQLSPASFPKLASITDHTFRFGVSFHGTCTARVRVGGNASEETREAVRDAIAGVLPDSMPTPVLAEGRYAATDEDVLINELTDDDGIWVGQPKSVRDEHGDAVADAVADALNRRT</sequence>
<proteinExistence type="predicted"/>
<feature type="compositionally biased region" description="Basic and acidic residues" evidence="1">
    <location>
        <begin position="1"/>
        <end position="18"/>
    </location>
</feature>
<evidence type="ECO:0000313" key="3">
    <source>
        <dbReference type="Proteomes" id="UP000451471"/>
    </source>
</evidence>